<dbReference type="Gene3D" id="3.10.180.10">
    <property type="entry name" value="2,3-Dihydroxybiphenyl 1,2-Dioxygenase, domain 1"/>
    <property type="match status" value="1"/>
</dbReference>
<name>A0A0L7D4B3_BIFBR</name>
<dbReference type="InterPro" id="IPR029068">
    <property type="entry name" value="Glyas_Bleomycin-R_OHBP_Dase"/>
</dbReference>
<comment type="caution">
    <text evidence="3">The sequence shown here is derived from an EMBL/GenBank/DDBJ whole genome shotgun (WGS) entry which is preliminary data.</text>
</comment>
<dbReference type="CDD" id="cd07262">
    <property type="entry name" value="VOC_like"/>
    <property type="match status" value="1"/>
</dbReference>
<proteinExistence type="predicted"/>
<evidence type="ECO:0000313" key="4">
    <source>
        <dbReference type="Proteomes" id="UP000036802"/>
    </source>
</evidence>
<feature type="region of interest" description="Disordered" evidence="1">
    <location>
        <begin position="86"/>
        <end position="105"/>
    </location>
</feature>
<dbReference type="InterPro" id="IPR004360">
    <property type="entry name" value="Glyas_Fos-R_dOase_dom"/>
</dbReference>
<feature type="domain" description="VOC" evidence="2">
    <location>
        <begin position="6"/>
        <end position="125"/>
    </location>
</feature>
<dbReference type="PANTHER" id="PTHR35006:SF2">
    <property type="entry name" value="GLYOXALASE FAMILY PROTEIN (AFU_ORTHOLOGUE AFUA_5G14830)"/>
    <property type="match status" value="1"/>
</dbReference>
<accession>A0A0L7D4B3</accession>
<dbReference type="InterPro" id="IPR037523">
    <property type="entry name" value="VOC_core"/>
</dbReference>
<dbReference type="PROSITE" id="PS51819">
    <property type="entry name" value="VOC"/>
    <property type="match status" value="1"/>
</dbReference>
<dbReference type="Proteomes" id="UP000036802">
    <property type="component" value="Unassembled WGS sequence"/>
</dbReference>
<dbReference type="SUPFAM" id="SSF54593">
    <property type="entry name" value="Glyoxalase/Bleomycin resistance protein/Dihydroxybiphenyl dioxygenase"/>
    <property type="match status" value="1"/>
</dbReference>
<dbReference type="PATRIC" id="fig|1365964.3.peg.134"/>
<sequence length="125" mass="13137">MKGQIMINHVTVKVKDFDKEEAFYEAALAPLGYSKGPAFPGVQAFVAEDGSSVWVSTAAEGDTVAPVHVAFEAAGDDAVKAFHEAGLANGGTDNGQPGPRPNYGPTYYAAFVHDPEGNNIEAMHN</sequence>
<organism evidence="3 4">
    <name type="scientific">Bifidobacterium breve MCC 1114</name>
    <dbReference type="NCBI Taxonomy" id="1365964"/>
    <lineage>
        <taxon>Bacteria</taxon>
        <taxon>Bacillati</taxon>
        <taxon>Actinomycetota</taxon>
        <taxon>Actinomycetes</taxon>
        <taxon>Bifidobacteriales</taxon>
        <taxon>Bifidobacteriaceae</taxon>
        <taxon>Bifidobacterium</taxon>
    </lineage>
</organism>
<dbReference type="Pfam" id="PF00903">
    <property type="entry name" value="Glyoxalase"/>
    <property type="match status" value="1"/>
</dbReference>
<evidence type="ECO:0000256" key="1">
    <source>
        <dbReference type="SAM" id="MobiDB-lite"/>
    </source>
</evidence>
<dbReference type="EMBL" id="AVQC01000003">
    <property type="protein sequence ID" value="KOA66693.1"/>
    <property type="molecule type" value="Genomic_DNA"/>
</dbReference>
<reference evidence="3 4" key="1">
    <citation type="journal article" date="2015" name="Int J Genomics">
        <title>Comparative Genomics Revealed Genetic Diversity and Species/Strain-Level Differences in Carbohydrate Metabolism of Three Probiotic Bifidobacterial Species.</title>
        <authorList>
            <person name="Odamaki T."/>
            <person name="Horigome A."/>
            <person name="Sugahara H."/>
            <person name="Hashikura N."/>
            <person name="Minami J."/>
            <person name="Xiao J.Z."/>
            <person name="Abe F."/>
        </authorList>
    </citation>
    <scope>NUCLEOTIDE SEQUENCE [LARGE SCALE GENOMIC DNA]</scope>
    <source>
        <strain evidence="3 4">MCC 1114</strain>
    </source>
</reference>
<dbReference type="AlphaFoldDB" id="A0A0L7D4B3"/>
<dbReference type="PANTHER" id="PTHR35006">
    <property type="entry name" value="GLYOXALASE FAMILY PROTEIN (AFU_ORTHOLOGUE AFUA_5G14830)"/>
    <property type="match status" value="1"/>
</dbReference>
<gene>
    <name evidence="3" type="ORF">BBM1114_00645</name>
</gene>
<evidence type="ECO:0000313" key="3">
    <source>
        <dbReference type="EMBL" id="KOA66693.1"/>
    </source>
</evidence>
<evidence type="ECO:0000259" key="2">
    <source>
        <dbReference type="PROSITE" id="PS51819"/>
    </source>
</evidence>
<protein>
    <submittedName>
        <fullName evidence="3">Glyoxalase</fullName>
    </submittedName>
</protein>